<dbReference type="eggNOG" id="COG3850">
    <property type="taxonomic scope" value="Bacteria"/>
</dbReference>
<evidence type="ECO:0000313" key="7">
    <source>
        <dbReference type="Proteomes" id="UP000000383"/>
    </source>
</evidence>
<proteinExistence type="predicted"/>
<dbReference type="CDD" id="cd01949">
    <property type="entry name" value="GGDEF"/>
    <property type="match status" value="1"/>
</dbReference>
<evidence type="ECO:0000259" key="5">
    <source>
        <dbReference type="PROSITE" id="PS50887"/>
    </source>
</evidence>
<feature type="transmembrane region" description="Helical" evidence="2">
    <location>
        <begin position="12"/>
        <end position="37"/>
    </location>
</feature>
<dbReference type="PROSITE" id="PS50883">
    <property type="entry name" value="EAL"/>
    <property type="match status" value="1"/>
</dbReference>
<feature type="domain" description="EAL" evidence="3">
    <location>
        <begin position="421"/>
        <end position="675"/>
    </location>
</feature>
<dbReference type="PANTHER" id="PTHR44757">
    <property type="entry name" value="DIGUANYLATE CYCLASE DGCP"/>
    <property type="match status" value="1"/>
</dbReference>
<dbReference type="InterPro" id="IPR052155">
    <property type="entry name" value="Biofilm_reg_signaling"/>
</dbReference>
<name>D7DM83_METV0</name>
<dbReference type="Pfam" id="PF17152">
    <property type="entry name" value="CHASE8"/>
    <property type="match status" value="1"/>
</dbReference>
<dbReference type="STRING" id="666681.M301_0409"/>
<comment type="catalytic activity">
    <reaction evidence="1">
        <text>3',3'-c-di-GMP + H2O = 5'-phosphoguanylyl(3'-&gt;5')guanosine + H(+)</text>
        <dbReference type="Rhea" id="RHEA:24902"/>
        <dbReference type="ChEBI" id="CHEBI:15377"/>
        <dbReference type="ChEBI" id="CHEBI:15378"/>
        <dbReference type="ChEBI" id="CHEBI:58754"/>
        <dbReference type="ChEBI" id="CHEBI:58805"/>
        <dbReference type="EC" id="3.1.4.52"/>
    </reaction>
    <physiologicalReaction direction="left-to-right" evidence="1">
        <dbReference type="Rhea" id="RHEA:24903"/>
    </physiologicalReaction>
</comment>
<reference evidence="7" key="1">
    <citation type="submission" date="2010-05" db="EMBL/GenBank/DDBJ databases">
        <title>Complete sequence of Methylotenera sp. 301.</title>
        <authorList>
            <person name="Lucas S."/>
            <person name="Copeland A."/>
            <person name="Lapidus A."/>
            <person name="Cheng J.-F."/>
            <person name="Bruce D."/>
            <person name="Goodwin L."/>
            <person name="Pitluck S."/>
            <person name="Clum A."/>
            <person name="Land M."/>
            <person name="Hauser L."/>
            <person name="Kyrpides N."/>
            <person name="Ivanova N."/>
            <person name="Chistoservova L."/>
            <person name="Kalyuzhnaya M."/>
            <person name="Woyke T."/>
        </authorList>
    </citation>
    <scope>NUCLEOTIDE SEQUENCE [LARGE SCALE GENOMIC DNA]</scope>
    <source>
        <strain evidence="7">301</strain>
    </source>
</reference>
<dbReference type="FunFam" id="3.20.20.450:FF:000001">
    <property type="entry name" value="Cyclic di-GMP phosphodiesterase yahA"/>
    <property type="match status" value="1"/>
</dbReference>
<dbReference type="CDD" id="cd01948">
    <property type="entry name" value="EAL"/>
    <property type="match status" value="1"/>
</dbReference>
<feature type="transmembrane region" description="Helical" evidence="2">
    <location>
        <begin position="152"/>
        <end position="171"/>
    </location>
</feature>
<dbReference type="Gene3D" id="3.30.70.270">
    <property type="match status" value="1"/>
</dbReference>
<feature type="domain" description="GGDEF" evidence="5">
    <location>
        <begin position="279"/>
        <end position="412"/>
    </location>
</feature>
<keyword evidence="2" id="KW-1133">Transmembrane helix</keyword>
<dbReference type="SUPFAM" id="SSF141868">
    <property type="entry name" value="EAL domain-like"/>
    <property type="match status" value="1"/>
</dbReference>
<dbReference type="GO" id="GO:0071111">
    <property type="term" value="F:cyclic-guanylate-specific phosphodiesterase activity"/>
    <property type="evidence" value="ECO:0007669"/>
    <property type="project" value="UniProtKB-EC"/>
</dbReference>
<dbReference type="Pfam" id="PF00990">
    <property type="entry name" value="GGDEF"/>
    <property type="match status" value="1"/>
</dbReference>
<dbReference type="PROSITE" id="PS50887">
    <property type="entry name" value="GGDEF"/>
    <property type="match status" value="1"/>
</dbReference>
<dbReference type="InterPro" id="IPR029787">
    <property type="entry name" value="Nucleotide_cyclase"/>
</dbReference>
<dbReference type="eggNOG" id="COG5001">
    <property type="taxonomic scope" value="Bacteria"/>
</dbReference>
<organism evidence="6 7">
    <name type="scientific">Methylotenera versatilis (strain 301)</name>
    <dbReference type="NCBI Taxonomy" id="666681"/>
    <lineage>
        <taxon>Bacteria</taxon>
        <taxon>Pseudomonadati</taxon>
        <taxon>Pseudomonadota</taxon>
        <taxon>Betaproteobacteria</taxon>
        <taxon>Nitrosomonadales</taxon>
        <taxon>Methylophilaceae</taxon>
        <taxon>Methylotenera</taxon>
    </lineage>
</organism>
<evidence type="ECO:0000313" key="6">
    <source>
        <dbReference type="EMBL" id="ADI28794.1"/>
    </source>
</evidence>
<dbReference type="Pfam" id="PF00672">
    <property type="entry name" value="HAMP"/>
    <property type="match status" value="1"/>
</dbReference>
<keyword evidence="2" id="KW-0472">Membrane</keyword>
<keyword evidence="7" id="KW-1185">Reference proteome</keyword>
<evidence type="ECO:0000256" key="2">
    <source>
        <dbReference type="SAM" id="Phobius"/>
    </source>
</evidence>
<dbReference type="Pfam" id="PF00563">
    <property type="entry name" value="EAL"/>
    <property type="match status" value="1"/>
</dbReference>
<dbReference type="AlphaFoldDB" id="D7DM83"/>
<dbReference type="NCBIfam" id="TIGR00254">
    <property type="entry name" value="GGDEF"/>
    <property type="match status" value="1"/>
</dbReference>
<dbReference type="SMART" id="SM00304">
    <property type="entry name" value="HAMP"/>
    <property type="match status" value="1"/>
</dbReference>
<dbReference type="Gene3D" id="6.10.340.10">
    <property type="match status" value="1"/>
</dbReference>
<dbReference type="Proteomes" id="UP000000383">
    <property type="component" value="Chromosome"/>
</dbReference>
<sequence length="684" mass="76919">MLLRDFKIGKKLLLINLISASFTMTLLILSIAIIALITNRNNLIQDLKIQSRILGESLSASIAFNDAQSAQHLLEALRWSPYIQKVVVLNREGQTFSSYPLQVKIDLNQKLTFWNSLSNVVIQQPIGVSNQQVGQIYIVASLHHIYIQLGKFLLLIFFGMILAGALGVYMIRRLQINLTKPIIGLTDSMRQVSNTDDYSLRFNLDSKDELGELASGFNTMLGKIESHQAKLDSELLRRKHAEDRLQQLAFYDEVTKLPNRHYFKERMEGAVASSIRYKKLCCIMVIDLDDFKIVNDTLGHNVSDDLLLAVAKRLSNVIRTSDVLCRIGGDEFALVLENILIAEEAIQVAKKIINTLSQPFVLEGREVFIGASIGVSLCPTDTADIPILLRNADTAMYSAKNQGKNSYQMYQPEMESKNILRFSLESALRRALENNELLLHYQPQVDLISNQTTGFEALVRWNNAELGLISPTDFIPIAEEIGLIIPIGEFVLYTACLQAQQWRERHAVDINISVNLSGRQLIQANIVERILAIVESTGLPFNLLTIELTESILMDHSKETLDKLEKLSQSGFTISIDDFGTGYSSMSYLKRYPIDTLKIDRSFVSGLPEDANDVAITQAIIALAKNLDMKLVAEGVETEEQLEFLRVHKCDTAQGYLHSRPVVAEQAEQFILNKNDRNVVMNNE</sequence>
<dbReference type="SUPFAM" id="SSF158472">
    <property type="entry name" value="HAMP domain-like"/>
    <property type="match status" value="1"/>
</dbReference>
<dbReference type="GO" id="GO:0016020">
    <property type="term" value="C:membrane"/>
    <property type="evidence" value="ECO:0007669"/>
    <property type="project" value="InterPro"/>
</dbReference>
<dbReference type="SUPFAM" id="SSF55073">
    <property type="entry name" value="Nucleotide cyclase"/>
    <property type="match status" value="1"/>
</dbReference>
<dbReference type="OrthoDB" id="9813903at2"/>
<dbReference type="KEGG" id="meh:M301_0409"/>
<dbReference type="InterPro" id="IPR043128">
    <property type="entry name" value="Rev_trsase/Diguanyl_cyclase"/>
</dbReference>
<feature type="domain" description="HAMP" evidence="4">
    <location>
        <begin position="176"/>
        <end position="229"/>
    </location>
</feature>
<dbReference type="PROSITE" id="PS50885">
    <property type="entry name" value="HAMP"/>
    <property type="match status" value="1"/>
</dbReference>
<protein>
    <submittedName>
        <fullName evidence="6">Diguanylate cyclase/phosphodiesterase with extracellular sensor</fullName>
    </submittedName>
</protein>
<dbReference type="Gene3D" id="3.20.20.450">
    <property type="entry name" value="EAL domain"/>
    <property type="match status" value="1"/>
</dbReference>
<evidence type="ECO:0000256" key="1">
    <source>
        <dbReference type="ARBA" id="ARBA00051114"/>
    </source>
</evidence>
<dbReference type="GO" id="GO:0007165">
    <property type="term" value="P:signal transduction"/>
    <property type="evidence" value="ECO:0007669"/>
    <property type="project" value="InterPro"/>
</dbReference>
<dbReference type="RefSeq" id="WP_013147110.1">
    <property type="nucleotide sequence ID" value="NC_014207.1"/>
</dbReference>
<evidence type="ECO:0000259" key="4">
    <source>
        <dbReference type="PROSITE" id="PS50885"/>
    </source>
</evidence>
<dbReference type="InterPro" id="IPR000160">
    <property type="entry name" value="GGDEF_dom"/>
</dbReference>
<dbReference type="PANTHER" id="PTHR44757:SF2">
    <property type="entry name" value="BIOFILM ARCHITECTURE MAINTENANCE PROTEIN MBAA"/>
    <property type="match status" value="1"/>
</dbReference>
<gene>
    <name evidence="6" type="ordered locus">M301_0409</name>
</gene>
<accession>D7DM83</accession>
<dbReference type="EMBL" id="CP002056">
    <property type="protein sequence ID" value="ADI28794.1"/>
    <property type="molecule type" value="Genomic_DNA"/>
</dbReference>
<dbReference type="SMART" id="SM00052">
    <property type="entry name" value="EAL"/>
    <property type="match status" value="1"/>
</dbReference>
<dbReference type="InterPro" id="IPR035919">
    <property type="entry name" value="EAL_sf"/>
</dbReference>
<dbReference type="GO" id="GO:0071732">
    <property type="term" value="P:cellular response to nitric oxide"/>
    <property type="evidence" value="ECO:0007669"/>
    <property type="project" value="UniProtKB-ARBA"/>
</dbReference>
<dbReference type="InterPro" id="IPR001633">
    <property type="entry name" value="EAL_dom"/>
</dbReference>
<dbReference type="FunFam" id="3.30.70.270:FF:000001">
    <property type="entry name" value="Diguanylate cyclase domain protein"/>
    <property type="match status" value="1"/>
</dbReference>
<dbReference type="SMART" id="SM00267">
    <property type="entry name" value="GGDEF"/>
    <property type="match status" value="1"/>
</dbReference>
<dbReference type="CDD" id="cd06225">
    <property type="entry name" value="HAMP"/>
    <property type="match status" value="1"/>
</dbReference>
<keyword evidence="2" id="KW-0812">Transmembrane</keyword>
<dbReference type="HOGENOM" id="CLU_000445_70_46_4"/>
<evidence type="ECO:0000259" key="3">
    <source>
        <dbReference type="PROSITE" id="PS50883"/>
    </source>
</evidence>
<reference evidence="6 7" key="2">
    <citation type="journal article" date="2011" name="J. Bacteriol.">
        <title>Genomes of three methylotrophs from a single niche uncover genetic and metabolic divergence of Methylophilaceae.</title>
        <authorList>
            <person name="Lapidus A."/>
            <person name="Clum A."/>
            <person name="Labutti K."/>
            <person name="Kaluzhnaya M.G."/>
            <person name="Lim S."/>
            <person name="Beck D.A."/>
            <person name="Glavina Del Rio T."/>
            <person name="Nolan M."/>
            <person name="Mavromatis K."/>
            <person name="Huntemann M."/>
            <person name="Lucas S."/>
            <person name="Lidstrom M.E."/>
            <person name="Ivanova N."/>
            <person name="Chistoserdova L."/>
        </authorList>
    </citation>
    <scope>NUCLEOTIDE SEQUENCE [LARGE SCALE GENOMIC DNA]</scope>
    <source>
        <strain evidence="6 7">301</strain>
    </source>
</reference>
<dbReference type="InterPro" id="IPR003660">
    <property type="entry name" value="HAMP_dom"/>
</dbReference>
<dbReference type="InterPro" id="IPR033417">
    <property type="entry name" value="CHASE8"/>
</dbReference>